<proteinExistence type="predicted"/>
<dbReference type="VEuPathDB" id="CryptoDB:GNI_188440"/>
<protein>
    <recommendedName>
        <fullName evidence="1">C2H2-type domain-containing protein</fullName>
    </recommendedName>
</protein>
<dbReference type="Proteomes" id="UP000019763">
    <property type="component" value="Unassembled WGS sequence"/>
</dbReference>
<feature type="domain" description="C2H2-type" evidence="1">
    <location>
        <begin position="171"/>
        <end position="192"/>
    </location>
</feature>
<sequence>MAGPKVTLRTLQFRKDVVRQVRDRLRICLHCEQEQHDRHLMRKHYRYCHAAEYQIPKALPILCVGCKRILPHTYYRVHRCKVLLTGEQAPMSCKACGELMMNPELSVHMIECRKPADEDIDPFKKSKHDYDGIRCLEQRMSDESEEADGQRTTMNIRERTLAAVKEQLMTCVPCDKHFTTTQAKRRHDEREHNQTTGAKGNPVWCTGCHKHFSGSSAYIRHVCPDTDKETEEDQCDGCSIRSRNPALSLHRLTEHM</sequence>
<dbReference type="GeneID" id="22916219"/>
<dbReference type="Gene3D" id="3.30.160.60">
    <property type="entry name" value="Classic Zinc Finger"/>
    <property type="match status" value="1"/>
</dbReference>
<evidence type="ECO:0000313" key="2">
    <source>
        <dbReference type="EMBL" id="EZG43096.1"/>
    </source>
</evidence>
<accession>A0A023AWH1</accession>
<comment type="caution">
    <text evidence="2">The sequence shown here is derived from an EMBL/GenBank/DDBJ whole genome shotgun (WGS) entry which is preliminary data.</text>
</comment>
<dbReference type="PROSITE" id="PS00028">
    <property type="entry name" value="ZINC_FINGER_C2H2_1"/>
    <property type="match status" value="1"/>
</dbReference>
<reference evidence="2" key="1">
    <citation type="submission" date="2013-12" db="EMBL/GenBank/DDBJ databases">
        <authorList>
            <person name="Omoto C.K."/>
            <person name="Sibley D."/>
            <person name="Venepally P."/>
            <person name="Hadjithomas M."/>
            <person name="Karamycheva S."/>
            <person name="Brunk B."/>
            <person name="Roos D."/>
            <person name="Caler E."/>
            <person name="Lorenzi H."/>
        </authorList>
    </citation>
    <scope>NUCLEOTIDE SEQUENCE</scope>
</reference>
<gene>
    <name evidence="2" type="ORF">GNI_188440</name>
</gene>
<dbReference type="RefSeq" id="XP_011134670.1">
    <property type="nucleotide sequence ID" value="XM_011136368.1"/>
</dbReference>
<dbReference type="EMBL" id="AFNH02001434">
    <property type="protein sequence ID" value="EZG43096.1"/>
    <property type="molecule type" value="Genomic_DNA"/>
</dbReference>
<dbReference type="InterPro" id="IPR013087">
    <property type="entry name" value="Znf_C2H2_type"/>
</dbReference>
<keyword evidence="3" id="KW-1185">Reference proteome</keyword>
<dbReference type="OrthoDB" id="8117402at2759"/>
<evidence type="ECO:0000313" key="3">
    <source>
        <dbReference type="Proteomes" id="UP000019763"/>
    </source>
</evidence>
<evidence type="ECO:0000259" key="1">
    <source>
        <dbReference type="PROSITE" id="PS00028"/>
    </source>
</evidence>
<name>A0A023AWH1_GRENI</name>
<dbReference type="AlphaFoldDB" id="A0A023AWH1"/>
<organism evidence="2 3">
    <name type="scientific">Gregarina niphandrodes</name>
    <name type="common">Septate eugregarine</name>
    <dbReference type="NCBI Taxonomy" id="110365"/>
    <lineage>
        <taxon>Eukaryota</taxon>
        <taxon>Sar</taxon>
        <taxon>Alveolata</taxon>
        <taxon>Apicomplexa</taxon>
        <taxon>Conoidasida</taxon>
        <taxon>Gregarinasina</taxon>
        <taxon>Eugregarinorida</taxon>
        <taxon>Gregarinidae</taxon>
        <taxon>Gregarina</taxon>
    </lineage>
</organism>